<organism evidence="1 2">
    <name type="scientific">Parendozoicomonas haliclonae</name>
    <dbReference type="NCBI Taxonomy" id="1960125"/>
    <lineage>
        <taxon>Bacteria</taxon>
        <taxon>Pseudomonadati</taxon>
        <taxon>Pseudomonadota</taxon>
        <taxon>Gammaproteobacteria</taxon>
        <taxon>Oceanospirillales</taxon>
        <taxon>Endozoicomonadaceae</taxon>
        <taxon>Parendozoicomonas</taxon>
    </lineage>
</organism>
<reference evidence="1 2" key="1">
    <citation type="submission" date="2017-03" db="EMBL/GenBank/DDBJ databases">
        <authorList>
            <person name="Afonso C.L."/>
            <person name="Miller P.J."/>
            <person name="Scott M.A."/>
            <person name="Spackman E."/>
            <person name="Goraichik I."/>
            <person name="Dimitrov K.M."/>
            <person name="Suarez D.L."/>
            <person name="Swayne D.E."/>
        </authorList>
    </citation>
    <scope>NUCLEOTIDE SEQUENCE [LARGE SCALE GENOMIC DNA]</scope>
    <source>
        <strain evidence="1">SB41UT1</strain>
    </source>
</reference>
<gene>
    <name evidence="1" type="ORF">EHSB41UT_04721</name>
</gene>
<dbReference type="AlphaFoldDB" id="A0A1X7ARY5"/>
<sequence length="76" mass="8910">MLHSCTTASQFPTIPIDIYQIKLRLNAFLNNYEEIYLQIGIIQFQQIKHDALHLHLDLWLPLKVINPMLRIEPAQA</sequence>
<accession>A0A1X7ARY5</accession>
<proteinExistence type="predicted"/>
<dbReference type="Proteomes" id="UP000196573">
    <property type="component" value="Unassembled WGS sequence"/>
</dbReference>
<protein>
    <submittedName>
        <fullName evidence="1">Uncharacterized protein</fullName>
    </submittedName>
</protein>
<evidence type="ECO:0000313" key="2">
    <source>
        <dbReference type="Proteomes" id="UP000196573"/>
    </source>
</evidence>
<name>A0A1X7ARY5_9GAMM</name>
<dbReference type="EMBL" id="FWPT01000019">
    <property type="protein sequence ID" value="SMA50903.1"/>
    <property type="molecule type" value="Genomic_DNA"/>
</dbReference>
<keyword evidence="2" id="KW-1185">Reference proteome</keyword>
<evidence type="ECO:0000313" key="1">
    <source>
        <dbReference type="EMBL" id="SMA50903.1"/>
    </source>
</evidence>